<dbReference type="Pfam" id="PF08666">
    <property type="entry name" value="SAF"/>
    <property type="match status" value="1"/>
</dbReference>
<gene>
    <name evidence="2" type="ORF">DIU77_00320</name>
</gene>
<comment type="caution">
    <text evidence="2">The sequence shown here is derived from an EMBL/GenBank/DDBJ whole genome shotgun (WGS) entry which is preliminary data.</text>
</comment>
<dbReference type="AlphaFoldDB" id="A0A2W4LJZ0"/>
<proteinExistence type="predicted"/>
<sequence length="226" mass="23635">MPDIARVLRSLVPWLSRRPRPRRHIGRGILTATGVRRVLAVLLMAAAAVLAVRPASSAGEPRSPAVVTSRDVAPWRKLEPPDLRVVRLPRSALPDGVLTRPEAAVGRMLSGPARRGEPLTDARLVSRVQSTTSGAGDTATVPIRLADGAVAALLRPGALVDVVTVTDSEEGVRTLASGASVVAVTESGDAGPGEHDARLVLLELPTARANRVAAVSLSRPVTVTLR</sequence>
<name>A0A2W4LJZ0_9PSEU</name>
<dbReference type="EMBL" id="QGUI01000006">
    <property type="protein sequence ID" value="PZN01540.1"/>
    <property type="molecule type" value="Genomic_DNA"/>
</dbReference>
<reference evidence="2" key="1">
    <citation type="submission" date="2018-05" db="EMBL/GenBank/DDBJ databases">
        <authorList>
            <person name="Lanie J.A."/>
            <person name="Ng W.-L."/>
            <person name="Kazmierczak K.M."/>
            <person name="Andrzejewski T.M."/>
            <person name="Davidsen T.M."/>
            <person name="Wayne K.J."/>
            <person name="Tettelin H."/>
            <person name="Glass J.I."/>
            <person name="Rusch D."/>
            <person name="Podicherti R."/>
            <person name="Tsui H.-C.T."/>
            <person name="Winkler M.E."/>
        </authorList>
    </citation>
    <scope>NUCLEOTIDE SEQUENCE</scope>
    <source>
        <strain evidence="2">ZC4RG45</strain>
    </source>
</reference>
<protein>
    <recommendedName>
        <fullName evidence="1">SAF domain-containing protein</fullName>
    </recommendedName>
</protein>
<feature type="domain" description="SAF" evidence="1">
    <location>
        <begin position="63"/>
        <end position="125"/>
    </location>
</feature>
<organism evidence="2">
    <name type="scientific">Thermocrispum agreste</name>
    <dbReference type="NCBI Taxonomy" id="37925"/>
    <lineage>
        <taxon>Bacteria</taxon>
        <taxon>Bacillati</taxon>
        <taxon>Actinomycetota</taxon>
        <taxon>Actinomycetes</taxon>
        <taxon>Pseudonocardiales</taxon>
        <taxon>Pseudonocardiaceae</taxon>
        <taxon>Thermocrispum</taxon>
    </lineage>
</organism>
<evidence type="ECO:0000259" key="1">
    <source>
        <dbReference type="SMART" id="SM00858"/>
    </source>
</evidence>
<dbReference type="InterPro" id="IPR013974">
    <property type="entry name" value="SAF"/>
</dbReference>
<evidence type="ECO:0000313" key="2">
    <source>
        <dbReference type="EMBL" id="PZN01540.1"/>
    </source>
</evidence>
<dbReference type="STRING" id="1111738.GCA_000427905_00018"/>
<dbReference type="CDD" id="cd11614">
    <property type="entry name" value="SAF_CpaB_FlgA_like"/>
    <property type="match status" value="1"/>
</dbReference>
<accession>A0A2W4LJZ0</accession>
<dbReference type="SMART" id="SM00858">
    <property type="entry name" value="SAF"/>
    <property type="match status" value="1"/>
</dbReference>